<evidence type="ECO:0000259" key="7">
    <source>
        <dbReference type="PROSITE" id="PS50045"/>
    </source>
</evidence>
<dbReference type="Pfam" id="PF02954">
    <property type="entry name" value="HTH_8"/>
    <property type="match status" value="1"/>
</dbReference>
<dbReference type="InterPro" id="IPR025944">
    <property type="entry name" value="Sigma_54_int_dom_CS"/>
</dbReference>
<dbReference type="SMART" id="SM00448">
    <property type="entry name" value="REC"/>
    <property type="match status" value="1"/>
</dbReference>
<dbReference type="InterPro" id="IPR025943">
    <property type="entry name" value="Sigma_54_int_dom_ATP-bd_2"/>
</dbReference>
<dbReference type="SMART" id="SM00382">
    <property type="entry name" value="AAA"/>
    <property type="match status" value="1"/>
</dbReference>
<gene>
    <name evidence="9" type="ORF">MYF79_20600</name>
</gene>
<evidence type="ECO:0000256" key="5">
    <source>
        <dbReference type="ARBA" id="ARBA00023163"/>
    </source>
</evidence>
<dbReference type="Gene3D" id="3.40.50.2300">
    <property type="match status" value="1"/>
</dbReference>
<name>A0ABY4HVZ4_CHIFI</name>
<dbReference type="SUPFAM" id="SSF52540">
    <property type="entry name" value="P-loop containing nucleoside triphosphate hydrolases"/>
    <property type="match status" value="1"/>
</dbReference>
<keyword evidence="5" id="KW-0804">Transcription</keyword>
<dbReference type="SUPFAM" id="SSF46689">
    <property type="entry name" value="Homeodomain-like"/>
    <property type="match status" value="1"/>
</dbReference>
<keyword evidence="3" id="KW-0805">Transcription regulation</keyword>
<dbReference type="InterPro" id="IPR011006">
    <property type="entry name" value="CheY-like_superfamily"/>
</dbReference>
<accession>A0ABY4HVZ4</accession>
<dbReference type="PROSITE" id="PS00676">
    <property type="entry name" value="SIGMA54_INTERACT_2"/>
    <property type="match status" value="1"/>
</dbReference>
<dbReference type="PANTHER" id="PTHR32071">
    <property type="entry name" value="TRANSCRIPTIONAL REGULATORY PROTEIN"/>
    <property type="match status" value="1"/>
</dbReference>
<evidence type="ECO:0000256" key="2">
    <source>
        <dbReference type="ARBA" id="ARBA00022840"/>
    </source>
</evidence>
<evidence type="ECO:0000256" key="1">
    <source>
        <dbReference type="ARBA" id="ARBA00022741"/>
    </source>
</evidence>
<dbReference type="Gene3D" id="1.10.10.60">
    <property type="entry name" value="Homeodomain-like"/>
    <property type="match status" value="1"/>
</dbReference>
<dbReference type="PROSITE" id="PS50110">
    <property type="entry name" value="RESPONSE_REGULATORY"/>
    <property type="match status" value="1"/>
</dbReference>
<evidence type="ECO:0000256" key="4">
    <source>
        <dbReference type="ARBA" id="ARBA00023125"/>
    </source>
</evidence>
<dbReference type="CDD" id="cd00009">
    <property type="entry name" value="AAA"/>
    <property type="match status" value="1"/>
</dbReference>
<keyword evidence="2" id="KW-0067">ATP-binding</keyword>
<evidence type="ECO:0000256" key="3">
    <source>
        <dbReference type="ARBA" id="ARBA00023015"/>
    </source>
</evidence>
<dbReference type="PANTHER" id="PTHR32071:SF57">
    <property type="entry name" value="C4-DICARBOXYLATE TRANSPORT TRANSCRIPTIONAL REGULATORY PROTEIN DCTD"/>
    <property type="match status" value="1"/>
</dbReference>
<dbReference type="InterPro" id="IPR058031">
    <property type="entry name" value="AAA_lid_NorR"/>
</dbReference>
<dbReference type="Pfam" id="PF00158">
    <property type="entry name" value="Sigma54_activat"/>
    <property type="match status" value="1"/>
</dbReference>
<feature type="domain" description="Response regulatory" evidence="8">
    <location>
        <begin position="4"/>
        <end position="118"/>
    </location>
</feature>
<dbReference type="Pfam" id="PF25601">
    <property type="entry name" value="AAA_lid_14"/>
    <property type="match status" value="1"/>
</dbReference>
<evidence type="ECO:0000313" key="9">
    <source>
        <dbReference type="EMBL" id="UPK67344.1"/>
    </source>
</evidence>
<keyword evidence="10" id="KW-1185">Reference proteome</keyword>
<keyword evidence="4" id="KW-0238">DNA-binding</keyword>
<dbReference type="InterPro" id="IPR001789">
    <property type="entry name" value="Sig_transdc_resp-reg_receiver"/>
</dbReference>
<protein>
    <submittedName>
        <fullName evidence="9">Sigma 54-interacting transcriptional regulator</fullName>
    </submittedName>
</protein>
<sequence length="638" mass="71407">MKEHVLIVEDEYILANDLRLLLEQAGHKVCAIADTLEDAREAVLKYRPSWVLLDILLQDNAMGTDLARFLTEQGVGFIYISASTDQHILEIAKQTQPDGFLVKPVRERDLLMMLDIARSKHIQHQEIASQRKLSVHNQLQQLVDGDLPLEQILARMPGIFQSLVPFDFMCYEFLYPGTHLTKSKSFLRIGFHEYQLIGKEELNSMLGKGRSLQRQSMLPRNVAGDIYNHAAFSHLIEREGLERLLHQRFGINSCLQFCLSLGKINVQLAFYHKQPDMYKPMHLSLPADAQKDLTALFNKIQLADSSFAVCTKKQVAPLPKPAQQHPEGMLGNSPAFLRVLDDIETVANTPVSVLILGESGTGKELAARSIHQLSSRQHQPFVVVNCATLPAELIESELFGHEKGAFTGAIDKRMGKFELANGGTLFLDEIGEMPLPLQAKLLRVLQERELEHVGGNKVVKVDVRVLAATNKHLEEEVAEGRFRLDLFFRLNVFPMTLPPLRDRKEDIPILCKAFLEQSAARLGSLPVPVLSAEALCILQAYEWPGNIRELENLIERIVIRCRKPVVGKADLPELKNKMLPDTAADQTLSQKEAAHIIAVLRKCNGRVSGPRGAAAILGLHPSTLSSRIKKLGIKKKIM</sequence>
<dbReference type="SUPFAM" id="SSF52172">
    <property type="entry name" value="CheY-like"/>
    <property type="match status" value="1"/>
</dbReference>
<dbReference type="InterPro" id="IPR009057">
    <property type="entry name" value="Homeodomain-like_sf"/>
</dbReference>
<organism evidence="9 10">
    <name type="scientific">Chitinophaga filiformis</name>
    <name type="common">Myxococcus filiformis</name>
    <name type="synonym">Flexibacter filiformis</name>
    <dbReference type="NCBI Taxonomy" id="104663"/>
    <lineage>
        <taxon>Bacteria</taxon>
        <taxon>Pseudomonadati</taxon>
        <taxon>Bacteroidota</taxon>
        <taxon>Chitinophagia</taxon>
        <taxon>Chitinophagales</taxon>
        <taxon>Chitinophagaceae</taxon>
        <taxon>Chitinophaga</taxon>
    </lineage>
</organism>
<dbReference type="EMBL" id="CP095855">
    <property type="protein sequence ID" value="UPK67344.1"/>
    <property type="molecule type" value="Genomic_DNA"/>
</dbReference>
<dbReference type="InterPro" id="IPR002078">
    <property type="entry name" value="Sigma_54_int"/>
</dbReference>
<dbReference type="InterPro" id="IPR003593">
    <property type="entry name" value="AAA+_ATPase"/>
</dbReference>
<evidence type="ECO:0000256" key="6">
    <source>
        <dbReference type="PROSITE-ProRule" id="PRU00169"/>
    </source>
</evidence>
<dbReference type="Gene3D" id="3.40.50.300">
    <property type="entry name" value="P-loop containing nucleotide triphosphate hydrolases"/>
    <property type="match status" value="1"/>
</dbReference>
<evidence type="ECO:0000259" key="8">
    <source>
        <dbReference type="PROSITE" id="PS50110"/>
    </source>
</evidence>
<feature type="domain" description="Sigma-54 factor interaction" evidence="7">
    <location>
        <begin position="329"/>
        <end position="559"/>
    </location>
</feature>
<keyword evidence="1" id="KW-0547">Nucleotide-binding</keyword>
<dbReference type="InterPro" id="IPR002197">
    <property type="entry name" value="HTH_Fis"/>
</dbReference>
<dbReference type="PROSITE" id="PS00688">
    <property type="entry name" value="SIGMA54_INTERACT_3"/>
    <property type="match status" value="1"/>
</dbReference>
<reference evidence="9 10" key="1">
    <citation type="submission" date="2022-04" db="EMBL/GenBank/DDBJ databases">
        <title>The arsenic-methylating capacity of Chitinophaga filiformis YT5 during chitin decomposition.</title>
        <authorList>
            <person name="Chen G."/>
            <person name="Liang Y."/>
        </authorList>
    </citation>
    <scope>NUCLEOTIDE SEQUENCE [LARGE SCALE GENOMIC DNA]</scope>
    <source>
        <strain evidence="9 10">YT5</strain>
    </source>
</reference>
<dbReference type="RefSeq" id="WP_247809663.1">
    <property type="nucleotide sequence ID" value="NZ_CP095855.1"/>
</dbReference>
<dbReference type="Proteomes" id="UP000830198">
    <property type="component" value="Chromosome"/>
</dbReference>
<dbReference type="InterPro" id="IPR027417">
    <property type="entry name" value="P-loop_NTPase"/>
</dbReference>
<dbReference type="PROSITE" id="PS50045">
    <property type="entry name" value="SIGMA54_INTERACT_4"/>
    <property type="match status" value="1"/>
</dbReference>
<proteinExistence type="predicted"/>
<dbReference type="Pfam" id="PF00072">
    <property type="entry name" value="Response_reg"/>
    <property type="match status" value="1"/>
</dbReference>
<evidence type="ECO:0000313" key="10">
    <source>
        <dbReference type="Proteomes" id="UP000830198"/>
    </source>
</evidence>
<dbReference type="Gene3D" id="1.10.8.60">
    <property type="match status" value="1"/>
</dbReference>
<feature type="modified residue" description="4-aspartylphosphate" evidence="6">
    <location>
        <position position="54"/>
    </location>
</feature>
<keyword evidence="6" id="KW-0597">Phosphoprotein</keyword>